<sequence>MAENLSPRTIGLLMGIAVLLGATAAAAFLGGADIVVTQALFVVAFPVLVAIVVWDLRD</sequence>
<proteinExistence type="predicted"/>
<comment type="caution">
    <text evidence="2">The sequence shown here is derived from an EMBL/GenBank/DDBJ whole genome shotgun (WGS) entry which is preliminary data.</text>
</comment>
<accession>A0ABD6DNR9</accession>
<evidence type="ECO:0000256" key="1">
    <source>
        <dbReference type="SAM" id="Phobius"/>
    </source>
</evidence>
<name>A0ABD6DNR9_9EURY</name>
<feature type="transmembrane region" description="Helical" evidence="1">
    <location>
        <begin position="12"/>
        <end position="29"/>
    </location>
</feature>
<protein>
    <submittedName>
        <fullName evidence="2">Uncharacterized protein</fullName>
    </submittedName>
</protein>
<reference evidence="2 3" key="1">
    <citation type="journal article" date="2019" name="Int. J. Syst. Evol. Microbiol.">
        <title>The Global Catalogue of Microorganisms (GCM) 10K type strain sequencing project: providing services to taxonomists for standard genome sequencing and annotation.</title>
        <authorList>
            <consortium name="The Broad Institute Genomics Platform"/>
            <consortium name="The Broad Institute Genome Sequencing Center for Infectious Disease"/>
            <person name="Wu L."/>
            <person name="Ma J."/>
        </authorList>
    </citation>
    <scope>NUCLEOTIDE SEQUENCE [LARGE SCALE GENOMIC DNA]</scope>
    <source>
        <strain evidence="2 3">CGMCC 1.10390</strain>
    </source>
</reference>
<feature type="transmembrane region" description="Helical" evidence="1">
    <location>
        <begin position="35"/>
        <end position="56"/>
    </location>
</feature>
<keyword evidence="1" id="KW-0812">Transmembrane</keyword>
<gene>
    <name evidence="2" type="ORF">ACFSBL_17035</name>
</gene>
<dbReference type="AlphaFoldDB" id="A0ABD6DNR9"/>
<dbReference type="EMBL" id="JBHUDO010000003">
    <property type="protein sequence ID" value="MFD1647395.1"/>
    <property type="molecule type" value="Genomic_DNA"/>
</dbReference>
<organism evidence="2 3">
    <name type="scientific">Haloarchaeobius litoreus</name>
    <dbReference type="NCBI Taxonomy" id="755306"/>
    <lineage>
        <taxon>Archaea</taxon>
        <taxon>Methanobacteriati</taxon>
        <taxon>Methanobacteriota</taxon>
        <taxon>Stenosarchaea group</taxon>
        <taxon>Halobacteria</taxon>
        <taxon>Halobacteriales</taxon>
        <taxon>Halorubellaceae</taxon>
        <taxon>Haloarchaeobius</taxon>
    </lineage>
</organism>
<dbReference type="RefSeq" id="WP_256400548.1">
    <property type="nucleotide sequence ID" value="NZ_JANHJR010000003.1"/>
</dbReference>
<keyword evidence="1" id="KW-0472">Membrane</keyword>
<keyword evidence="1" id="KW-1133">Transmembrane helix</keyword>
<evidence type="ECO:0000313" key="2">
    <source>
        <dbReference type="EMBL" id="MFD1647395.1"/>
    </source>
</evidence>
<dbReference type="Proteomes" id="UP001597034">
    <property type="component" value="Unassembled WGS sequence"/>
</dbReference>
<evidence type="ECO:0000313" key="3">
    <source>
        <dbReference type="Proteomes" id="UP001597034"/>
    </source>
</evidence>
<keyword evidence="3" id="KW-1185">Reference proteome</keyword>